<evidence type="ECO:0000256" key="3">
    <source>
        <dbReference type="ARBA" id="ARBA00023125"/>
    </source>
</evidence>
<keyword evidence="4" id="KW-0804">Transcription</keyword>
<sequence>MNSTTTTSPSSTSQYCFPPHDGPQFPIAFPSEQAGKPMVYPAYPVVIGVNPQPHILSKMQERRLFDAWTTKIARNKRKMARLRSLSLSKNSASTQVHTSGLSVYGAEADQKSSINVNRDDHSTFCTLDKKRLRFLLKKELKNSDVGSLGRIVLPKKEAEVNLPKLSDKDGIRIVIRDVSSNQEWGMKYKYWSNNKSRMYLLENTVDFVKQNRLVIGDSITLYEDECKNLYVSIEKVERPVNEPSCRQHYTNRSYNCSNLHSPFRYEARDEEEAISLALLIEQLRHKEELEANSLGTLSVGGASSHEAAPLII</sequence>
<dbReference type="EMBL" id="RXIC02000020">
    <property type="protein sequence ID" value="KAB1221959.1"/>
    <property type="molecule type" value="Genomic_DNA"/>
</dbReference>
<proteinExistence type="predicted"/>
<dbReference type="PANTHER" id="PTHR31140">
    <property type="entry name" value="B3 DOMAIN-CONTAINING TRANSCRIPTION FACTOR ABI3"/>
    <property type="match status" value="1"/>
</dbReference>
<evidence type="ECO:0000256" key="1">
    <source>
        <dbReference type="ARBA" id="ARBA00004123"/>
    </source>
</evidence>
<evidence type="ECO:0000313" key="8">
    <source>
        <dbReference type="Proteomes" id="UP000516437"/>
    </source>
</evidence>
<feature type="domain" description="TF-B3" evidence="6">
    <location>
        <begin position="136"/>
        <end position="237"/>
    </location>
</feature>
<dbReference type="InterPro" id="IPR003340">
    <property type="entry name" value="B3_DNA-bd"/>
</dbReference>
<dbReference type="Gene3D" id="2.40.330.10">
    <property type="entry name" value="DNA-binding pseudobarrel domain"/>
    <property type="match status" value="1"/>
</dbReference>
<evidence type="ECO:0000256" key="2">
    <source>
        <dbReference type="ARBA" id="ARBA00023015"/>
    </source>
</evidence>
<dbReference type="SMART" id="SM01019">
    <property type="entry name" value="B3"/>
    <property type="match status" value="1"/>
</dbReference>
<dbReference type="SUPFAM" id="SSF101936">
    <property type="entry name" value="DNA-binding pseudobarrel domain"/>
    <property type="match status" value="1"/>
</dbReference>
<protein>
    <submittedName>
        <fullName evidence="7">B3 domain-containing transcription factor LEC2</fullName>
    </submittedName>
</protein>
<dbReference type="GO" id="GO:0003700">
    <property type="term" value="F:DNA-binding transcription factor activity"/>
    <property type="evidence" value="ECO:0007669"/>
    <property type="project" value="InterPro"/>
</dbReference>
<accession>A0A6A1W9L6</accession>
<comment type="subcellular location">
    <subcellularLocation>
        <location evidence="1">Nucleus</location>
    </subcellularLocation>
</comment>
<keyword evidence="2" id="KW-0805">Transcription regulation</keyword>
<dbReference type="InterPro" id="IPR044800">
    <property type="entry name" value="LEC2-like"/>
</dbReference>
<dbReference type="InterPro" id="IPR015300">
    <property type="entry name" value="DNA-bd_pseudobarrel_sf"/>
</dbReference>
<dbReference type="GO" id="GO:0005634">
    <property type="term" value="C:nucleus"/>
    <property type="evidence" value="ECO:0007669"/>
    <property type="project" value="UniProtKB-SubCell"/>
</dbReference>
<keyword evidence="5" id="KW-0539">Nucleus</keyword>
<reference evidence="7 8" key="1">
    <citation type="journal article" date="2019" name="Plant Biotechnol. J.">
        <title>The red bayberry genome and genetic basis of sex determination.</title>
        <authorList>
            <person name="Jia H.M."/>
            <person name="Jia H.J."/>
            <person name="Cai Q.L."/>
            <person name="Wang Y."/>
            <person name="Zhao H.B."/>
            <person name="Yang W.F."/>
            <person name="Wang G.Y."/>
            <person name="Li Y.H."/>
            <person name="Zhan D.L."/>
            <person name="Shen Y.T."/>
            <person name="Niu Q.F."/>
            <person name="Chang L."/>
            <person name="Qiu J."/>
            <person name="Zhao L."/>
            <person name="Xie H.B."/>
            <person name="Fu W.Y."/>
            <person name="Jin J."/>
            <person name="Li X.W."/>
            <person name="Jiao Y."/>
            <person name="Zhou C.C."/>
            <person name="Tu T."/>
            <person name="Chai C.Y."/>
            <person name="Gao J.L."/>
            <person name="Fan L.J."/>
            <person name="van de Weg E."/>
            <person name="Wang J.Y."/>
            <person name="Gao Z.S."/>
        </authorList>
    </citation>
    <scope>NUCLEOTIDE SEQUENCE [LARGE SCALE GENOMIC DNA]</scope>
    <source>
        <tissue evidence="7">Leaves</tissue>
    </source>
</reference>
<dbReference type="Proteomes" id="UP000516437">
    <property type="component" value="Chromosome 2"/>
</dbReference>
<dbReference type="Pfam" id="PF02362">
    <property type="entry name" value="B3"/>
    <property type="match status" value="1"/>
</dbReference>
<evidence type="ECO:0000256" key="5">
    <source>
        <dbReference type="ARBA" id="ARBA00023242"/>
    </source>
</evidence>
<dbReference type="OrthoDB" id="757982at2759"/>
<comment type="caution">
    <text evidence="7">The sequence shown here is derived from an EMBL/GenBank/DDBJ whole genome shotgun (WGS) entry which is preliminary data.</text>
</comment>
<keyword evidence="8" id="KW-1185">Reference proteome</keyword>
<evidence type="ECO:0000256" key="4">
    <source>
        <dbReference type="ARBA" id="ARBA00023163"/>
    </source>
</evidence>
<dbReference type="GO" id="GO:0003677">
    <property type="term" value="F:DNA binding"/>
    <property type="evidence" value="ECO:0007669"/>
    <property type="project" value="UniProtKB-KW"/>
</dbReference>
<dbReference type="PANTHER" id="PTHR31140:SF74">
    <property type="entry name" value="B3 DOMAIN-CONTAINING TRANSCRIPTION FACTOR LEC2"/>
    <property type="match status" value="1"/>
</dbReference>
<gene>
    <name evidence="7" type="ORF">CJ030_MR2G006995</name>
</gene>
<name>A0A6A1W9L6_9ROSI</name>
<evidence type="ECO:0000259" key="6">
    <source>
        <dbReference type="PROSITE" id="PS50863"/>
    </source>
</evidence>
<organism evidence="7 8">
    <name type="scientific">Morella rubra</name>
    <name type="common">Chinese bayberry</name>
    <dbReference type="NCBI Taxonomy" id="262757"/>
    <lineage>
        <taxon>Eukaryota</taxon>
        <taxon>Viridiplantae</taxon>
        <taxon>Streptophyta</taxon>
        <taxon>Embryophyta</taxon>
        <taxon>Tracheophyta</taxon>
        <taxon>Spermatophyta</taxon>
        <taxon>Magnoliopsida</taxon>
        <taxon>eudicotyledons</taxon>
        <taxon>Gunneridae</taxon>
        <taxon>Pentapetalae</taxon>
        <taxon>rosids</taxon>
        <taxon>fabids</taxon>
        <taxon>Fagales</taxon>
        <taxon>Myricaceae</taxon>
        <taxon>Morella</taxon>
    </lineage>
</organism>
<keyword evidence="3" id="KW-0238">DNA-binding</keyword>
<dbReference type="AlphaFoldDB" id="A0A6A1W9L6"/>
<dbReference type="CDD" id="cd10017">
    <property type="entry name" value="B3_DNA"/>
    <property type="match status" value="1"/>
</dbReference>
<dbReference type="PROSITE" id="PS50863">
    <property type="entry name" value="B3"/>
    <property type="match status" value="1"/>
</dbReference>
<evidence type="ECO:0000313" key="7">
    <source>
        <dbReference type="EMBL" id="KAB1221959.1"/>
    </source>
</evidence>